<dbReference type="InterPro" id="IPR013154">
    <property type="entry name" value="ADH-like_N"/>
</dbReference>
<dbReference type="SMART" id="SM00829">
    <property type="entry name" value="PKS_ER"/>
    <property type="match status" value="1"/>
</dbReference>
<evidence type="ECO:0000313" key="4">
    <source>
        <dbReference type="EMBL" id="OXM57733.1"/>
    </source>
</evidence>
<dbReference type="EMBL" id="NMQT01000020">
    <property type="protein sequence ID" value="OXM57733.1"/>
    <property type="molecule type" value="Genomic_DNA"/>
</dbReference>
<evidence type="ECO:0000256" key="2">
    <source>
        <dbReference type="ARBA" id="ARBA00023002"/>
    </source>
</evidence>
<dbReference type="PANTHER" id="PTHR48106">
    <property type="entry name" value="QUINONE OXIDOREDUCTASE PIG3-RELATED"/>
    <property type="match status" value="1"/>
</dbReference>
<feature type="domain" description="Enoyl reductase (ER)" evidence="3">
    <location>
        <begin position="10"/>
        <end position="320"/>
    </location>
</feature>
<dbReference type="Pfam" id="PF00107">
    <property type="entry name" value="ADH_zinc_N"/>
    <property type="match status" value="1"/>
</dbReference>
<dbReference type="InterPro" id="IPR013149">
    <property type="entry name" value="ADH-like_C"/>
</dbReference>
<dbReference type="InterPro" id="IPR011032">
    <property type="entry name" value="GroES-like_sf"/>
</dbReference>
<protein>
    <submittedName>
        <fullName evidence="4">Quinone oxidoreductase</fullName>
    </submittedName>
</protein>
<gene>
    <name evidence="4" type="ORF">CFP71_06150</name>
</gene>
<keyword evidence="2" id="KW-0560">Oxidoreductase</keyword>
<dbReference type="SUPFAM" id="SSF50129">
    <property type="entry name" value="GroES-like"/>
    <property type="match status" value="1"/>
</dbReference>
<proteinExistence type="predicted"/>
<dbReference type="GO" id="GO:0016651">
    <property type="term" value="F:oxidoreductase activity, acting on NAD(P)H"/>
    <property type="evidence" value="ECO:0007669"/>
    <property type="project" value="TreeGrafter"/>
</dbReference>
<dbReference type="Gene3D" id="3.40.50.720">
    <property type="entry name" value="NAD(P)-binding Rossmann-like Domain"/>
    <property type="match status" value="1"/>
</dbReference>
<dbReference type="InterPro" id="IPR036291">
    <property type="entry name" value="NAD(P)-bd_dom_sf"/>
</dbReference>
<dbReference type="GO" id="GO:0070402">
    <property type="term" value="F:NADPH binding"/>
    <property type="evidence" value="ECO:0007669"/>
    <property type="project" value="TreeGrafter"/>
</dbReference>
<organism evidence="4 5">
    <name type="scientific">Amycolatopsis thailandensis</name>
    <dbReference type="NCBI Taxonomy" id="589330"/>
    <lineage>
        <taxon>Bacteria</taxon>
        <taxon>Bacillati</taxon>
        <taxon>Actinomycetota</taxon>
        <taxon>Actinomycetes</taxon>
        <taxon>Pseudonocardiales</taxon>
        <taxon>Pseudonocardiaceae</taxon>
        <taxon>Amycolatopsis</taxon>
    </lineage>
</organism>
<keyword evidence="5" id="KW-1185">Reference proteome</keyword>
<keyword evidence="1" id="KW-0521">NADP</keyword>
<dbReference type="OrthoDB" id="5195079at2"/>
<dbReference type="Gene3D" id="3.90.180.10">
    <property type="entry name" value="Medium-chain alcohol dehydrogenases, catalytic domain"/>
    <property type="match status" value="1"/>
</dbReference>
<name>A0A229SFP8_9PSEU</name>
<evidence type="ECO:0000259" key="3">
    <source>
        <dbReference type="SMART" id="SM00829"/>
    </source>
</evidence>
<dbReference type="SUPFAM" id="SSF51735">
    <property type="entry name" value="NAD(P)-binding Rossmann-fold domains"/>
    <property type="match status" value="1"/>
</dbReference>
<dbReference type="RefSeq" id="WP_093932863.1">
    <property type="nucleotide sequence ID" value="NZ_NMQT01000020.1"/>
</dbReference>
<evidence type="ECO:0000313" key="5">
    <source>
        <dbReference type="Proteomes" id="UP000215223"/>
    </source>
</evidence>
<dbReference type="InterPro" id="IPR020843">
    <property type="entry name" value="ER"/>
</dbReference>
<sequence length="323" mass="33301">MRAITVSRFGDPSVLEQIELPTPEPGEGELRIAVKAAGVGWLDALIRRGDGPDEFGVELPYVPGSAVAGIVEAVGAGVDQTWLGKEVVSSAVGDYGGGYADTVIALPEDTFPVPAGLDLQHAVALLNDGSTALALLEKTPVRAGERILVAPGVGGLGSLMVQLARAAGATVIAAVRGGEKAAIARKLGAEPVDYSVADWTGEALARTGGKRLDVVFDGVGGELGAASLALLKNGGRFSGYGMSSGAETVIGDADRARLSLVDMSQLVGFWPDNPRRVREVLRQAAEGKLTPIIGRTYPLSEASAAHSDIEARRYTGKSLLVVP</sequence>
<dbReference type="Pfam" id="PF08240">
    <property type="entry name" value="ADH_N"/>
    <property type="match status" value="1"/>
</dbReference>
<accession>A0A229SFP8</accession>
<dbReference type="AlphaFoldDB" id="A0A229SFP8"/>
<reference evidence="4 5" key="1">
    <citation type="submission" date="2017-07" db="EMBL/GenBank/DDBJ databases">
        <title>Amycolatopsis thailandensis Genome sequencing and assembly.</title>
        <authorList>
            <person name="Kaur N."/>
            <person name="Mayilraj S."/>
        </authorList>
    </citation>
    <scope>NUCLEOTIDE SEQUENCE [LARGE SCALE GENOMIC DNA]</scope>
    <source>
        <strain evidence="4 5">JCM 16380</strain>
    </source>
</reference>
<comment type="caution">
    <text evidence="4">The sequence shown here is derived from an EMBL/GenBank/DDBJ whole genome shotgun (WGS) entry which is preliminary data.</text>
</comment>
<dbReference type="Proteomes" id="UP000215223">
    <property type="component" value="Unassembled WGS sequence"/>
</dbReference>
<evidence type="ECO:0000256" key="1">
    <source>
        <dbReference type="ARBA" id="ARBA00022857"/>
    </source>
</evidence>